<dbReference type="Proteomes" id="UP000003330">
    <property type="component" value="Unassembled WGS sequence"/>
</dbReference>
<organism evidence="1 2">
    <name type="scientific">Streptococcus ictaluri 707-05</name>
    <dbReference type="NCBI Taxonomy" id="764299"/>
    <lineage>
        <taxon>Bacteria</taxon>
        <taxon>Bacillati</taxon>
        <taxon>Bacillota</taxon>
        <taxon>Bacilli</taxon>
        <taxon>Lactobacillales</taxon>
        <taxon>Streptococcaceae</taxon>
        <taxon>Streptococcus</taxon>
    </lineage>
</organism>
<reference evidence="1 2" key="1">
    <citation type="journal article" date="2014" name="Int. J. Syst. Evol. Microbiol.">
        <title>Phylogenomics and the dynamic genome evolution of the genus Streptococcus.</title>
        <authorList>
            <consortium name="The Broad Institute Genome Sequencing Platform"/>
            <person name="Richards V.P."/>
            <person name="Palmer S.R."/>
            <person name="Pavinski Bitar P.D."/>
            <person name="Qin X."/>
            <person name="Weinstock G.M."/>
            <person name="Highlander S.K."/>
            <person name="Town C.D."/>
            <person name="Burne R.A."/>
            <person name="Stanhope M.J."/>
        </authorList>
    </citation>
    <scope>NUCLEOTIDE SEQUENCE [LARGE SCALE GENOMIC DNA]</scope>
    <source>
        <strain evidence="1 2">707-05</strain>
    </source>
</reference>
<accession>G5K6B5</accession>
<evidence type="ECO:0000313" key="2">
    <source>
        <dbReference type="Proteomes" id="UP000003330"/>
    </source>
</evidence>
<protein>
    <recommendedName>
        <fullName evidence="3">Isoleucyl-tRNA synthetase</fullName>
    </recommendedName>
</protein>
<dbReference type="RefSeq" id="WP_008090653.1">
    <property type="nucleotide sequence ID" value="NZ_AEUX02000008.1"/>
</dbReference>
<gene>
    <name evidence="1" type="ORF">STRIC_0602</name>
</gene>
<dbReference type="OrthoDB" id="2305722at2"/>
<comment type="caution">
    <text evidence="1">The sequence shown here is derived from an EMBL/GenBank/DDBJ whole genome shotgun (WGS) entry which is preliminary data.</text>
</comment>
<keyword evidence="2" id="KW-1185">Reference proteome</keyword>
<dbReference type="EMBL" id="AEUX02000008">
    <property type="protein sequence ID" value="EHI68649.1"/>
    <property type="molecule type" value="Genomic_DNA"/>
</dbReference>
<dbReference type="AlphaFoldDB" id="G5K6B5"/>
<proteinExistence type="predicted"/>
<sequence>MKPQELFDEVKNLIAKKDFAAAKAFVEEHKAELGDYFDKAKAMVEGNDFVQDAFEKVKGFFNK</sequence>
<evidence type="ECO:0008006" key="3">
    <source>
        <dbReference type="Google" id="ProtNLM"/>
    </source>
</evidence>
<name>G5K6B5_9STRE</name>
<evidence type="ECO:0000313" key="1">
    <source>
        <dbReference type="EMBL" id="EHI68649.1"/>
    </source>
</evidence>